<evidence type="ECO:0000313" key="3">
    <source>
        <dbReference type="Proteomes" id="UP000553706"/>
    </source>
</evidence>
<dbReference type="Proteomes" id="UP000553706">
    <property type="component" value="Unassembled WGS sequence"/>
</dbReference>
<proteinExistence type="predicted"/>
<name>A0A840VKP6_9PROT</name>
<gene>
    <name evidence="2" type="ORF">HNP71_000375</name>
</gene>
<reference evidence="2 3" key="1">
    <citation type="submission" date="2020-08" db="EMBL/GenBank/DDBJ databases">
        <title>Genomic Encyclopedia of Type Strains, Phase IV (KMG-IV): sequencing the most valuable type-strain genomes for metagenomic binning, comparative biology and taxonomic classification.</title>
        <authorList>
            <person name="Goeker M."/>
        </authorList>
    </citation>
    <scope>NUCLEOTIDE SEQUENCE [LARGE SCALE GENOMIC DNA]</scope>
    <source>
        <strain evidence="2 3">DSM 27026</strain>
    </source>
</reference>
<protein>
    <submittedName>
        <fullName evidence="2">CubicO group peptidase (Beta-lactamase class C family)</fullName>
    </submittedName>
</protein>
<comment type="caution">
    <text evidence="2">The sequence shown here is derived from an EMBL/GenBank/DDBJ whole genome shotgun (WGS) entry which is preliminary data.</text>
</comment>
<dbReference type="AlphaFoldDB" id="A0A840VKP6"/>
<dbReference type="RefSeq" id="WP_183265140.1">
    <property type="nucleotide sequence ID" value="NZ_JACHFJ010000001.1"/>
</dbReference>
<dbReference type="Gene3D" id="3.40.710.10">
    <property type="entry name" value="DD-peptidase/beta-lactamase superfamily"/>
    <property type="match status" value="1"/>
</dbReference>
<evidence type="ECO:0000313" key="2">
    <source>
        <dbReference type="EMBL" id="MBB5372151.1"/>
    </source>
</evidence>
<organism evidence="2 3">
    <name type="scientific">Acidocella aromatica</name>
    <dbReference type="NCBI Taxonomy" id="1303579"/>
    <lineage>
        <taxon>Bacteria</taxon>
        <taxon>Pseudomonadati</taxon>
        <taxon>Pseudomonadota</taxon>
        <taxon>Alphaproteobacteria</taxon>
        <taxon>Acetobacterales</taxon>
        <taxon>Acidocellaceae</taxon>
        <taxon>Acidocella</taxon>
    </lineage>
</organism>
<dbReference type="InterPro" id="IPR012338">
    <property type="entry name" value="Beta-lactam/transpept-like"/>
</dbReference>
<accession>A0A840VKP6</accession>
<sequence>MPSHRVAAENPALLNNIAAIAQNEIARGDIPGTVIEVGHRGRIVYRAAFGYGADSALLRPDAIAANGKGADHDPPAADPELRPAPGSSFIYSDLSLIVLAPGNVFSPAQRVGRVLRFNAAQSVDPRIFDVLRANIQK</sequence>
<keyword evidence="3" id="KW-1185">Reference proteome</keyword>
<feature type="compositionally biased region" description="Basic and acidic residues" evidence="1">
    <location>
        <begin position="69"/>
        <end position="81"/>
    </location>
</feature>
<dbReference type="SUPFAM" id="SSF56601">
    <property type="entry name" value="beta-lactamase/transpeptidase-like"/>
    <property type="match status" value="1"/>
</dbReference>
<dbReference type="EMBL" id="JACHFJ010000001">
    <property type="protein sequence ID" value="MBB5372151.1"/>
    <property type="molecule type" value="Genomic_DNA"/>
</dbReference>
<feature type="region of interest" description="Disordered" evidence="1">
    <location>
        <begin position="65"/>
        <end position="84"/>
    </location>
</feature>
<evidence type="ECO:0000256" key="1">
    <source>
        <dbReference type="SAM" id="MobiDB-lite"/>
    </source>
</evidence>